<reference evidence="4" key="1">
    <citation type="submission" date="2022-11" db="UniProtKB">
        <authorList>
            <consortium name="WormBaseParasite"/>
        </authorList>
    </citation>
    <scope>IDENTIFICATION</scope>
</reference>
<feature type="coiled-coil region" evidence="1">
    <location>
        <begin position="177"/>
        <end position="204"/>
    </location>
</feature>
<evidence type="ECO:0000256" key="1">
    <source>
        <dbReference type="SAM" id="Coils"/>
    </source>
</evidence>
<protein>
    <submittedName>
        <fullName evidence="4">Uncharacterized protein</fullName>
    </submittedName>
</protein>
<evidence type="ECO:0000313" key="3">
    <source>
        <dbReference type="Proteomes" id="UP000887565"/>
    </source>
</evidence>
<dbReference type="AlphaFoldDB" id="A0A915KFE0"/>
<dbReference type="Proteomes" id="UP000887565">
    <property type="component" value="Unplaced"/>
</dbReference>
<proteinExistence type="predicted"/>
<feature type="region of interest" description="Disordered" evidence="2">
    <location>
        <begin position="1"/>
        <end position="68"/>
    </location>
</feature>
<sequence>DVSTKIAVEDASRENSDIDSEISPADALRAQPGDEIPYFSPSTMSLAQTEDETDDDSKAPTITPSESLPTTCAVLKNDASTSTSDLPENFSKSLSEADNLSSNVSLNEEKNIRRTVSFSGCSASYGDIGASCSQNDTLTVSEITLKREKSRNRRSRKLNLRKLIDIDGLTKISLIHQEKMSKIINDYEQQLDRMNAELDEMKRLFYDRFSARSRNQSFTKNNERLISESSSDALELPVPLEKSMAVLSDASWEDVNEASGGGSFNFNFSDNNAATVACSGDSVENLDDLVENLDESNDFSCLMSTKTRTKSHRQRTSSCNSDFPQRPVSRCSACGMEFCPPKINNCRHCGKLSCDSCSQIGQNGTNHCRECNWQAGSSENYEATKLCA</sequence>
<dbReference type="SUPFAM" id="SSF57903">
    <property type="entry name" value="FYVE/PHD zinc finger"/>
    <property type="match status" value="1"/>
</dbReference>
<evidence type="ECO:0000313" key="4">
    <source>
        <dbReference type="WBParaSite" id="nRc.2.0.1.t37528-RA"/>
    </source>
</evidence>
<keyword evidence="1" id="KW-0175">Coiled coil</keyword>
<feature type="compositionally biased region" description="Basic and acidic residues" evidence="2">
    <location>
        <begin position="7"/>
        <end position="16"/>
    </location>
</feature>
<dbReference type="WBParaSite" id="nRc.2.0.1.t37528-RA">
    <property type="protein sequence ID" value="nRc.2.0.1.t37528-RA"/>
    <property type="gene ID" value="nRc.2.0.1.g37528"/>
</dbReference>
<accession>A0A915KFE0</accession>
<name>A0A915KFE0_ROMCU</name>
<dbReference type="InterPro" id="IPR011011">
    <property type="entry name" value="Znf_FYVE_PHD"/>
</dbReference>
<organism evidence="3 4">
    <name type="scientific">Romanomermis culicivorax</name>
    <name type="common">Nematode worm</name>
    <dbReference type="NCBI Taxonomy" id="13658"/>
    <lineage>
        <taxon>Eukaryota</taxon>
        <taxon>Metazoa</taxon>
        <taxon>Ecdysozoa</taxon>
        <taxon>Nematoda</taxon>
        <taxon>Enoplea</taxon>
        <taxon>Dorylaimia</taxon>
        <taxon>Mermithida</taxon>
        <taxon>Mermithoidea</taxon>
        <taxon>Mermithidae</taxon>
        <taxon>Romanomermis</taxon>
    </lineage>
</organism>
<keyword evidence="3" id="KW-1185">Reference proteome</keyword>
<evidence type="ECO:0000256" key="2">
    <source>
        <dbReference type="SAM" id="MobiDB-lite"/>
    </source>
</evidence>